<gene>
    <name evidence="1" type="ORF">Sradi_4069600</name>
</gene>
<dbReference type="EMBL" id="JACGWJ010000017">
    <property type="protein sequence ID" value="KAL0356227.1"/>
    <property type="molecule type" value="Genomic_DNA"/>
</dbReference>
<reference evidence="1" key="2">
    <citation type="journal article" date="2024" name="Plant">
        <title>Genomic evolution and insights into agronomic trait innovations of Sesamum species.</title>
        <authorList>
            <person name="Miao H."/>
            <person name="Wang L."/>
            <person name="Qu L."/>
            <person name="Liu H."/>
            <person name="Sun Y."/>
            <person name="Le M."/>
            <person name="Wang Q."/>
            <person name="Wei S."/>
            <person name="Zheng Y."/>
            <person name="Lin W."/>
            <person name="Duan Y."/>
            <person name="Cao H."/>
            <person name="Xiong S."/>
            <person name="Wang X."/>
            <person name="Wei L."/>
            <person name="Li C."/>
            <person name="Ma Q."/>
            <person name="Ju M."/>
            <person name="Zhao R."/>
            <person name="Li G."/>
            <person name="Mu C."/>
            <person name="Tian Q."/>
            <person name="Mei H."/>
            <person name="Zhang T."/>
            <person name="Gao T."/>
            <person name="Zhang H."/>
        </authorList>
    </citation>
    <scope>NUCLEOTIDE SEQUENCE</scope>
    <source>
        <strain evidence="1">G02</strain>
    </source>
</reference>
<name>A0AAW2PK38_SESRA</name>
<comment type="caution">
    <text evidence="1">The sequence shown here is derived from an EMBL/GenBank/DDBJ whole genome shotgun (WGS) entry which is preliminary data.</text>
</comment>
<proteinExistence type="predicted"/>
<sequence>MPEGRKRNRAVLFVAEGAKVLRTNCYRGVEEVRKTEGGIPGNKMGQSEV</sequence>
<evidence type="ECO:0000313" key="1">
    <source>
        <dbReference type="EMBL" id="KAL0356227.1"/>
    </source>
</evidence>
<dbReference type="AlphaFoldDB" id="A0AAW2PK38"/>
<organism evidence="1">
    <name type="scientific">Sesamum radiatum</name>
    <name type="common">Black benniseed</name>
    <dbReference type="NCBI Taxonomy" id="300843"/>
    <lineage>
        <taxon>Eukaryota</taxon>
        <taxon>Viridiplantae</taxon>
        <taxon>Streptophyta</taxon>
        <taxon>Embryophyta</taxon>
        <taxon>Tracheophyta</taxon>
        <taxon>Spermatophyta</taxon>
        <taxon>Magnoliopsida</taxon>
        <taxon>eudicotyledons</taxon>
        <taxon>Gunneridae</taxon>
        <taxon>Pentapetalae</taxon>
        <taxon>asterids</taxon>
        <taxon>lamiids</taxon>
        <taxon>Lamiales</taxon>
        <taxon>Pedaliaceae</taxon>
        <taxon>Sesamum</taxon>
    </lineage>
</organism>
<accession>A0AAW2PK38</accession>
<protein>
    <submittedName>
        <fullName evidence="1">Uncharacterized protein</fullName>
    </submittedName>
</protein>
<reference evidence="1" key="1">
    <citation type="submission" date="2020-06" db="EMBL/GenBank/DDBJ databases">
        <authorList>
            <person name="Li T."/>
            <person name="Hu X."/>
            <person name="Zhang T."/>
            <person name="Song X."/>
            <person name="Zhang H."/>
            <person name="Dai N."/>
            <person name="Sheng W."/>
            <person name="Hou X."/>
            <person name="Wei L."/>
        </authorList>
    </citation>
    <scope>NUCLEOTIDE SEQUENCE</scope>
    <source>
        <strain evidence="1">G02</strain>
        <tissue evidence="1">Leaf</tissue>
    </source>
</reference>